<name>A0A1N7GME6_9EURY</name>
<gene>
    <name evidence="9" type="ORF">SAMN05421752_11392</name>
</gene>
<dbReference type="PROSITE" id="PS51201">
    <property type="entry name" value="RCK_N"/>
    <property type="match status" value="2"/>
</dbReference>
<dbReference type="GO" id="GO:0015079">
    <property type="term" value="F:potassium ion transmembrane transporter activity"/>
    <property type="evidence" value="ECO:0007669"/>
    <property type="project" value="InterPro"/>
</dbReference>
<dbReference type="STRING" id="308853.SAMN05421752_11392"/>
<proteinExistence type="predicted"/>
<dbReference type="OrthoDB" id="27588at2157"/>
<dbReference type="PRINTS" id="PR00335">
    <property type="entry name" value="KUPTAKETRKA"/>
</dbReference>
<dbReference type="InterPro" id="IPR036721">
    <property type="entry name" value="RCK_C_sf"/>
</dbReference>
<evidence type="ECO:0000313" key="10">
    <source>
        <dbReference type="Proteomes" id="UP000185936"/>
    </source>
</evidence>
<dbReference type="InterPro" id="IPR050721">
    <property type="entry name" value="Trk_Ktr_HKT_K-transport"/>
</dbReference>
<keyword evidence="5" id="KW-0520">NAD</keyword>
<dbReference type="SUPFAM" id="SSF51735">
    <property type="entry name" value="NAD(P)-binding Rossmann-fold domains"/>
    <property type="match status" value="2"/>
</dbReference>
<sequence length="444" mass="47761">MYVIVVGAGEVGWAIAATLQESHDVAVIDRDGTVVAALTNSMDVLAVHGDGSEIDTLRAAGLDDVDLVVACTDNDETNIVICGAAKIESDAFTIARVSRYSLLETWGLSEGWLGVDFMVCTDILVAQAICRISGLPAVQDVDIFAGGLVRMAEFDVKPGSSIANRAVREIDIYDSLTFAALFRGDEMLILTGESVIEAGDRIVVIGSPDAIDTFADDLTIPDHEAAKEIVILGASVIGFHVAREFEAHEYRTRLIEHDHERAREAAEALPKTLVLETDATDTEFLASAHIAEADIVVAALDSDEKNLLVSLLAREAGVERTVAVIEKIEYLELFETVGVTVTINPREETAEQIVGFTRTDLTEKIAFLEHDRAEVIEVVVDADSVLAGRELAESTLELPERVVIGAISRDGELVTPRGATVVNPGDRLVVFVDTAVLEEARTVL</sequence>
<evidence type="ECO:0000259" key="8">
    <source>
        <dbReference type="PROSITE" id="PS51202"/>
    </source>
</evidence>
<dbReference type="InterPro" id="IPR006037">
    <property type="entry name" value="RCK_C"/>
</dbReference>
<comment type="function">
    <text evidence="1">Part of a potassium transport system.</text>
</comment>
<dbReference type="InterPro" id="IPR006036">
    <property type="entry name" value="K_uptake_TrkA"/>
</dbReference>
<dbReference type="Pfam" id="PF02254">
    <property type="entry name" value="TrkA_N"/>
    <property type="match status" value="2"/>
</dbReference>
<dbReference type="EMBL" id="FTNR01000013">
    <property type="protein sequence ID" value="SIS13764.1"/>
    <property type="molecule type" value="Genomic_DNA"/>
</dbReference>
<evidence type="ECO:0000256" key="6">
    <source>
        <dbReference type="ARBA" id="ARBA00023065"/>
    </source>
</evidence>
<dbReference type="InterPro" id="IPR036291">
    <property type="entry name" value="NAD(P)-bd_dom_sf"/>
</dbReference>
<evidence type="ECO:0000256" key="2">
    <source>
        <dbReference type="ARBA" id="ARBA00022448"/>
    </source>
</evidence>
<protein>
    <submittedName>
        <fullName evidence="9">Trk system potassium uptake protein TrkA</fullName>
    </submittedName>
</protein>
<dbReference type="Pfam" id="PF02080">
    <property type="entry name" value="TrkA_C"/>
    <property type="match status" value="2"/>
</dbReference>
<keyword evidence="2" id="KW-0813">Transport</keyword>
<dbReference type="PANTHER" id="PTHR43833">
    <property type="entry name" value="POTASSIUM CHANNEL PROTEIN 2-RELATED-RELATED"/>
    <property type="match status" value="1"/>
</dbReference>
<keyword evidence="10" id="KW-1185">Reference proteome</keyword>
<evidence type="ECO:0000256" key="1">
    <source>
        <dbReference type="ARBA" id="ARBA00003660"/>
    </source>
</evidence>
<keyword evidence="6" id="KW-0406">Ion transport</keyword>
<evidence type="ECO:0000259" key="7">
    <source>
        <dbReference type="PROSITE" id="PS51201"/>
    </source>
</evidence>
<keyword evidence="4" id="KW-0630">Potassium</keyword>
<organism evidence="9 10">
    <name type="scientific">Natronorubrum thiooxidans</name>
    <dbReference type="NCBI Taxonomy" id="308853"/>
    <lineage>
        <taxon>Archaea</taxon>
        <taxon>Methanobacteriati</taxon>
        <taxon>Methanobacteriota</taxon>
        <taxon>Stenosarchaea group</taxon>
        <taxon>Halobacteria</taxon>
        <taxon>Halobacteriales</taxon>
        <taxon>Natrialbaceae</taxon>
        <taxon>Natronorubrum</taxon>
    </lineage>
</organism>
<evidence type="ECO:0000313" key="9">
    <source>
        <dbReference type="EMBL" id="SIS13764.1"/>
    </source>
</evidence>
<evidence type="ECO:0000256" key="4">
    <source>
        <dbReference type="ARBA" id="ARBA00022958"/>
    </source>
</evidence>
<evidence type="ECO:0000256" key="5">
    <source>
        <dbReference type="ARBA" id="ARBA00023027"/>
    </source>
</evidence>
<dbReference type="PANTHER" id="PTHR43833:SF5">
    <property type="entry name" value="TRK SYSTEM POTASSIUM UPTAKE PROTEIN TRKA"/>
    <property type="match status" value="1"/>
</dbReference>
<keyword evidence="3" id="KW-0633">Potassium transport</keyword>
<dbReference type="NCBIfam" id="NF007039">
    <property type="entry name" value="PRK09496.3-2"/>
    <property type="match status" value="1"/>
</dbReference>
<dbReference type="Proteomes" id="UP000185936">
    <property type="component" value="Unassembled WGS sequence"/>
</dbReference>
<reference evidence="10" key="1">
    <citation type="submission" date="2017-01" db="EMBL/GenBank/DDBJ databases">
        <authorList>
            <person name="Varghese N."/>
            <person name="Submissions S."/>
        </authorList>
    </citation>
    <scope>NUCLEOTIDE SEQUENCE [LARGE SCALE GENOMIC DNA]</scope>
    <source>
        <strain evidence="10">type strain: HArc-</strain>
    </source>
</reference>
<dbReference type="Gene3D" id="3.30.70.1450">
    <property type="entry name" value="Regulator of K+ conductance, C-terminal domain"/>
    <property type="match status" value="2"/>
</dbReference>
<evidence type="ECO:0000256" key="3">
    <source>
        <dbReference type="ARBA" id="ARBA00022538"/>
    </source>
</evidence>
<dbReference type="Gene3D" id="3.40.50.720">
    <property type="entry name" value="NAD(P)-binding Rossmann-like Domain"/>
    <property type="match status" value="2"/>
</dbReference>
<dbReference type="NCBIfam" id="NF007034">
    <property type="entry name" value="PRK09496.2-1"/>
    <property type="match status" value="1"/>
</dbReference>
<feature type="domain" description="RCK N-terminal" evidence="7">
    <location>
        <begin position="226"/>
        <end position="345"/>
    </location>
</feature>
<dbReference type="SUPFAM" id="SSF116726">
    <property type="entry name" value="TrkA C-terminal domain-like"/>
    <property type="match status" value="2"/>
</dbReference>
<feature type="domain" description="RCK C-terminal" evidence="8">
    <location>
        <begin position="363"/>
        <end position="444"/>
    </location>
</feature>
<feature type="domain" description="RCK C-terminal" evidence="8">
    <location>
        <begin position="139"/>
        <end position="220"/>
    </location>
</feature>
<dbReference type="GO" id="GO:0005886">
    <property type="term" value="C:plasma membrane"/>
    <property type="evidence" value="ECO:0007669"/>
    <property type="project" value="InterPro"/>
</dbReference>
<dbReference type="PROSITE" id="PS51202">
    <property type="entry name" value="RCK_C"/>
    <property type="match status" value="2"/>
</dbReference>
<dbReference type="InterPro" id="IPR003148">
    <property type="entry name" value="RCK_N"/>
</dbReference>
<accession>A0A1N7GME6</accession>
<dbReference type="RefSeq" id="WP_076610247.1">
    <property type="nucleotide sequence ID" value="NZ_FTNR01000013.1"/>
</dbReference>
<feature type="domain" description="RCK N-terminal" evidence="7">
    <location>
        <begin position="1"/>
        <end position="119"/>
    </location>
</feature>
<dbReference type="AlphaFoldDB" id="A0A1N7GME6"/>